<organism evidence="1 2">
    <name type="scientific">Erwinia phage pEa_SNUABM_7</name>
    <dbReference type="NCBI Taxonomy" id="2866695"/>
    <lineage>
        <taxon>Viruses</taxon>
        <taxon>Duplodnaviria</taxon>
        <taxon>Heunggongvirae</taxon>
        <taxon>Uroviricota</taxon>
        <taxon>Caudoviricetes</taxon>
        <taxon>Snuvirus</taxon>
        <taxon>Snuvirus SNUABM7</taxon>
    </lineage>
</organism>
<evidence type="ECO:0000313" key="2">
    <source>
        <dbReference type="Proteomes" id="UP000827609"/>
    </source>
</evidence>
<protein>
    <submittedName>
        <fullName evidence="1">Uncharacterized protein</fullName>
    </submittedName>
</protein>
<name>A0AAE7WSS5_9CAUD</name>
<sequence length="217" mass="24601">MSTANIADLYKMQFQILKPLSPRQEYALIVLHASATEDDVRGLAEVVVRDYPHVARLYDAFAAATEYGDNSVPFIIPVSNSEHVTEEIYAIVDHSLVVAPSLRQLLEQALERVQYMPETADERRFVIEREPLTMGWFIDCVLDAYNCGQLPMAVRPSKAQQEMRNENLLSFNQLRDADMFSGEIDYTQALQPSMQARHIAAKLIARLQNSKRAVTVN</sequence>
<dbReference type="EMBL" id="MZ475896">
    <property type="protein sequence ID" value="QYW04980.1"/>
    <property type="molecule type" value="Genomic_DNA"/>
</dbReference>
<proteinExistence type="predicted"/>
<dbReference type="Proteomes" id="UP000827609">
    <property type="component" value="Segment"/>
</dbReference>
<gene>
    <name evidence="1" type="ORF">pEaSNUABM7_00312</name>
</gene>
<reference evidence="1" key="1">
    <citation type="submission" date="2021-06" db="EMBL/GenBank/DDBJ databases">
        <title>Complete genome sequence of Erwinia phage pEa_SNUABM_7.</title>
        <authorList>
            <person name="Kim S.G."/>
            <person name="Park S.C."/>
        </authorList>
    </citation>
    <scope>NUCLEOTIDE SEQUENCE</scope>
</reference>
<accession>A0AAE7WSS5</accession>
<evidence type="ECO:0000313" key="1">
    <source>
        <dbReference type="EMBL" id="QYW04980.1"/>
    </source>
</evidence>
<keyword evidence="2" id="KW-1185">Reference proteome</keyword>